<dbReference type="Proteomes" id="UP001652740">
    <property type="component" value="Unplaced"/>
</dbReference>
<reference evidence="2" key="1">
    <citation type="submission" date="2025-08" db="UniProtKB">
        <authorList>
            <consortium name="RefSeq"/>
        </authorList>
    </citation>
    <scope>IDENTIFICATION</scope>
    <source>
        <tissue evidence="2">Whole larvae</tissue>
    </source>
</reference>
<organism evidence="1 2">
    <name type="scientific">Galleria mellonella</name>
    <name type="common">Greater wax moth</name>
    <dbReference type="NCBI Taxonomy" id="7137"/>
    <lineage>
        <taxon>Eukaryota</taxon>
        <taxon>Metazoa</taxon>
        <taxon>Ecdysozoa</taxon>
        <taxon>Arthropoda</taxon>
        <taxon>Hexapoda</taxon>
        <taxon>Insecta</taxon>
        <taxon>Pterygota</taxon>
        <taxon>Neoptera</taxon>
        <taxon>Endopterygota</taxon>
        <taxon>Lepidoptera</taxon>
        <taxon>Glossata</taxon>
        <taxon>Ditrysia</taxon>
        <taxon>Pyraloidea</taxon>
        <taxon>Pyralidae</taxon>
        <taxon>Galleriinae</taxon>
        <taxon>Galleria</taxon>
    </lineage>
</organism>
<name>A0A6J1WVH4_GALME</name>
<dbReference type="InParanoid" id="A0A6J1WVH4"/>
<dbReference type="RefSeq" id="XP_026759978.3">
    <property type="nucleotide sequence ID" value="XM_026904177.3"/>
</dbReference>
<dbReference type="GeneID" id="113519122"/>
<dbReference type="AlphaFoldDB" id="A0A6J1WVH4"/>
<sequence>MSYNKYIILFLFMYKSSNGKINLNIKVASNENDINIAFFGHDNKLVGDAEVNLFNITKDNLNKGLRVELGKVPDDVFLTDPTPYYNLYEKYDWPEVKRQVYVKNISVLYVTNEEILISSHEHVNNSTDTVKSSKEMIRNVEATIASTWSNEGMPKDNILYDINIDFRTKQYKYENKWRDDALRSVFIPFGVAKKGYIDLKSGRTIVKHLRGKRTYIVLEVVFSAQLIGSVIADFAQLYGKYHFWAPSVQNIMKAADLNNEIVTKERIEIRCYTDPKLEIYDKETGKVIRLDRRLKIIRKGNRLYKII</sequence>
<evidence type="ECO:0000313" key="1">
    <source>
        <dbReference type="Proteomes" id="UP001652740"/>
    </source>
</evidence>
<evidence type="ECO:0000313" key="2">
    <source>
        <dbReference type="RefSeq" id="XP_026759978.3"/>
    </source>
</evidence>
<dbReference type="KEGG" id="gmw:113519122"/>
<dbReference type="CDD" id="cd20235">
    <property type="entry name" value="PFM_spherulin-2a-like"/>
    <property type="match status" value="1"/>
</dbReference>
<protein>
    <submittedName>
        <fullName evidence="2">Uncharacterized protein LOC113519122</fullName>
    </submittedName>
</protein>
<accession>A0A6J1WVH4</accession>
<keyword evidence="1" id="KW-1185">Reference proteome</keyword>
<proteinExistence type="predicted"/>
<gene>
    <name evidence="2" type="primary">LOC113519122</name>
</gene>